<reference evidence="2" key="1">
    <citation type="journal article" date="2015" name="Proc. Natl. Acad. Sci. U.S.A.">
        <title>Networks of energetic and metabolic interactions define dynamics in microbial communities.</title>
        <authorList>
            <person name="Embree M."/>
            <person name="Liu J.K."/>
            <person name="Al-Bassam M.M."/>
            <person name="Zengler K."/>
        </authorList>
    </citation>
    <scope>NUCLEOTIDE SEQUENCE</scope>
</reference>
<protein>
    <submittedName>
        <fullName evidence="2">Rubrerythrin</fullName>
    </submittedName>
</protein>
<evidence type="ECO:0000259" key="1">
    <source>
        <dbReference type="Pfam" id="PF02915"/>
    </source>
</evidence>
<sequence length="162" mass="18618">MDEKEYLILKTAILNEIEGETFYQLAADNVKDPDMRGVFLYLAKEEQNHQQILKYMLEQITAGKEISVEITNLETKSPGIFKLQDAARTVDNLEISAVSTGILMEKASVDYYRQAASTSSNPNAKNLYENLISWEMGHLDELEKMYDFLRQNWFDQQGFSTS</sequence>
<accession>A0A0W8E471</accession>
<gene>
    <name evidence="2" type="ORF">ASZ90_019372</name>
</gene>
<evidence type="ECO:0000313" key="2">
    <source>
        <dbReference type="EMBL" id="KUG03273.1"/>
    </source>
</evidence>
<proteinExistence type="predicted"/>
<dbReference type="CDD" id="cd01045">
    <property type="entry name" value="Ferritin_like_AB"/>
    <property type="match status" value="1"/>
</dbReference>
<dbReference type="GO" id="GO:0016491">
    <property type="term" value="F:oxidoreductase activity"/>
    <property type="evidence" value="ECO:0007669"/>
    <property type="project" value="InterPro"/>
</dbReference>
<dbReference type="SUPFAM" id="SSF47240">
    <property type="entry name" value="Ferritin-like"/>
    <property type="match status" value="1"/>
</dbReference>
<dbReference type="AlphaFoldDB" id="A0A0W8E471"/>
<dbReference type="PANTHER" id="PTHR33531">
    <property type="entry name" value="RUBRERYTHRIN SUBFAMILY"/>
    <property type="match status" value="1"/>
</dbReference>
<name>A0A0W8E471_9ZZZZ</name>
<comment type="caution">
    <text evidence="2">The sequence shown here is derived from an EMBL/GenBank/DDBJ whole genome shotgun (WGS) entry which is preliminary data.</text>
</comment>
<dbReference type="Pfam" id="PF02915">
    <property type="entry name" value="Rubrerythrin"/>
    <property type="match status" value="1"/>
</dbReference>
<dbReference type="Gene3D" id="1.20.1260.10">
    <property type="match status" value="1"/>
</dbReference>
<feature type="domain" description="Rubrerythrin diiron-binding" evidence="1">
    <location>
        <begin position="8"/>
        <end position="146"/>
    </location>
</feature>
<organism evidence="2">
    <name type="scientific">hydrocarbon metagenome</name>
    <dbReference type="NCBI Taxonomy" id="938273"/>
    <lineage>
        <taxon>unclassified sequences</taxon>
        <taxon>metagenomes</taxon>
        <taxon>ecological metagenomes</taxon>
    </lineage>
</organism>
<dbReference type="PANTHER" id="PTHR33531:SF7">
    <property type="entry name" value="HYPOTHETICAL MEMBRANE PROTEIN, CONSERVED"/>
    <property type="match status" value="1"/>
</dbReference>
<dbReference type="InterPro" id="IPR009078">
    <property type="entry name" value="Ferritin-like_SF"/>
</dbReference>
<dbReference type="EMBL" id="LNQE01001888">
    <property type="protein sequence ID" value="KUG03273.1"/>
    <property type="molecule type" value="Genomic_DNA"/>
</dbReference>
<dbReference type="InterPro" id="IPR003251">
    <property type="entry name" value="Rr_diiron-bd_dom"/>
</dbReference>
<dbReference type="InterPro" id="IPR012347">
    <property type="entry name" value="Ferritin-like"/>
</dbReference>
<dbReference type="GO" id="GO:0046872">
    <property type="term" value="F:metal ion binding"/>
    <property type="evidence" value="ECO:0007669"/>
    <property type="project" value="InterPro"/>
</dbReference>